<keyword evidence="2" id="KW-1185">Reference proteome</keyword>
<dbReference type="Pfam" id="PF06170">
    <property type="entry name" value="DUF983"/>
    <property type="match status" value="1"/>
</dbReference>
<dbReference type="InterPro" id="IPR009325">
    <property type="entry name" value="DUF983"/>
</dbReference>
<comment type="caution">
    <text evidence="1">The sequence shown here is derived from an EMBL/GenBank/DDBJ whole genome shotgun (WGS) entry which is preliminary data.</text>
</comment>
<sequence length="162" mass="18344">MPVPPDGPEEVRRLSAVNDHAEETEWQRQWAAHRRDHRRLRQERPLMMSLWRGMRRRCPRCGQAGLMVAYLKPTPSCAGCGESFAGIRTDDFAPWLSILVIGHLLVPAVISVERLWEPPFWVHLLVFGAIGAEMVLSCLPRAKGAALGLMWALGLRGDEHQY</sequence>
<organism evidence="1 2">
    <name type="scientific">Novispirillum itersonii</name>
    <name type="common">Aquaspirillum itersonii</name>
    <dbReference type="NCBI Taxonomy" id="189"/>
    <lineage>
        <taxon>Bacteria</taxon>
        <taxon>Pseudomonadati</taxon>
        <taxon>Pseudomonadota</taxon>
        <taxon>Alphaproteobacteria</taxon>
        <taxon>Rhodospirillales</taxon>
        <taxon>Novispirillaceae</taxon>
        <taxon>Novispirillum</taxon>
    </lineage>
</organism>
<accession>A0A7X0DMY1</accession>
<dbReference type="RefSeq" id="WP_184264253.1">
    <property type="nucleotide sequence ID" value="NZ_JACIIX010000011.1"/>
</dbReference>
<proteinExistence type="predicted"/>
<protein>
    <submittedName>
        <fullName evidence="1">Uncharacterized protein (DUF983 family)</fullName>
    </submittedName>
</protein>
<dbReference type="Proteomes" id="UP000544872">
    <property type="component" value="Unassembled WGS sequence"/>
</dbReference>
<evidence type="ECO:0000313" key="1">
    <source>
        <dbReference type="EMBL" id="MBB6211440.1"/>
    </source>
</evidence>
<name>A0A7X0DMY1_NOVIT</name>
<reference evidence="1 2" key="1">
    <citation type="submission" date="2020-08" db="EMBL/GenBank/DDBJ databases">
        <title>Genomic Encyclopedia of Type Strains, Phase IV (KMG-IV): sequencing the most valuable type-strain genomes for metagenomic binning, comparative biology and taxonomic classification.</title>
        <authorList>
            <person name="Goeker M."/>
        </authorList>
    </citation>
    <scope>NUCLEOTIDE SEQUENCE [LARGE SCALE GENOMIC DNA]</scope>
    <source>
        <strain evidence="1 2">DSM 11590</strain>
    </source>
</reference>
<gene>
    <name evidence="1" type="ORF">FHS48_002879</name>
</gene>
<dbReference type="AlphaFoldDB" id="A0A7X0DMY1"/>
<evidence type="ECO:0000313" key="2">
    <source>
        <dbReference type="Proteomes" id="UP000544872"/>
    </source>
</evidence>
<dbReference type="EMBL" id="JACIIX010000011">
    <property type="protein sequence ID" value="MBB6211440.1"/>
    <property type="molecule type" value="Genomic_DNA"/>
</dbReference>